<evidence type="ECO:0000256" key="2">
    <source>
        <dbReference type="ARBA" id="ARBA00022729"/>
    </source>
</evidence>
<keyword evidence="4" id="KW-0521">NADP</keyword>
<keyword evidence="1" id="KW-0285">Flavoprotein</keyword>
<keyword evidence="5" id="KW-0520">NAD</keyword>
<gene>
    <name evidence="7" type="ORF">EHO60_13390</name>
</gene>
<proteinExistence type="predicted"/>
<evidence type="ECO:0000313" key="8">
    <source>
        <dbReference type="Proteomes" id="UP000298458"/>
    </source>
</evidence>
<dbReference type="GO" id="GO:0016491">
    <property type="term" value="F:oxidoreductase activity"/>
    <property type="evidence" value="ECO:0007669"/>
    <property type="project" value="InterPro"/>
</dbReference>
<accession>A0A4R9GCV0</accession>
<dbReference type="PANTHER" id="PTHR46091">
    <property type="entry name" value="BLR7054 PROTEIN"/>
    <property type="match status" value="1"/>
</dbReference>
<dbReference type="SUPFAM" id="SSF51905">
    <property type="entry name" value="FAD/NAD(P)-binding domain"/>
    <property type="match status" value="1"/>
</dbReference>
<feature type="domain" description="Amine oxidase" evidence="6">
    <location>
        <begin position="22"/>
        <end position="515"/>
    </location>
</feature>
<evidence type="ECO:0000313" key="7">
    <source>
        <dbReference type="EMBL" id="TGK09010.1"/>
    </source>
</evidence>
<evidence type="ECO:0000256" key="1">
    <source>
        <dbReference type="ARBA" id="ARBA00022630"/>
    </source>
</evidence>
<evidence type="ECO:0000259" key="6">
    <source>
        <dbReference type="Pfam" id="PF01593"/>
    </source>
</evidence>
<name>A0A4R9GCV0_9LEPT</name>
<dbReference type="AlphaFoldDB" id="A0A4R9GCV0"/>
<dbReference type="Gene3D" id="3.50.50.60">
    <property type="entry name" value="FAD/NAD(P)-binding domain"/>
    <property type="match status" value="2"/>
</dbReference>
<dbReference type="OrthoDB" id="9814556at2"/>
<protein>
    <submittedName>
        <fullName evidence="7">NAD(P)/FAD-dependent oxidoreductase</fullName>
    </submittedName>
</protein>
<evidence type="ECO:0000256" key="5">
    <source>
        <dbReference type="ARBA" id="ARBA00023027"/>
    </source>
</evidence>
<sequence>MENETINDRYDVIFIGSGMGSLTAASLLTQFAGKKVLILEKHFQPGGFTHEFQRKQGKFHWDVGIHYVGDMHEDGLCKKISDKVTDKKVIWKRMHDPFERLVFPNSTFDIYGDPARFQADLIRRFPEEQPAIEKYLKDIKKTSALFGKSLMLRLSPPPLESFSELLGEGGIRTLKEYFDANFKSEELKGILAAQWGDHGLPPSKVAFAMHASLVQHYINGGYYPVGGAGRIFDAVEEIVVKGGGTVLSSTEVLEILVQDGKAVGVRTKALRGEGLEREFLAPVVVSCAGAYPTYTKLVPESVPIPFRNSLLDFYDRERMTTSLCLYLGLSDSPAKLGFKGENYWIFSSPDHDRNFSQRNDWIEGSGEIPNLYVSFPSLKNPEAKHHTADVITFTDYDHFARWKSLPWKKRGEDYKSLKEKITNRMLMTLERRFPGFGKLVEYSELSTPITNEHFTSHPDGAIYGLACVAERYDKEKCPWFDVRTPVSGLYLTGADAGSPGIAGAMMAGLATATAVVGDSRMLKLLRN</sequence>
<dbReference type="Proteomes" id="UP000298458">
    <property type="component" value="Unassembled WGS sequence"/>
</dbReference>
<evidence type="ECO:0000256" key="3">
    <source>
        <dbReference type="ARBA" id="ARBA00022827"/>
    </source>
</evidence>
<evidence type="ECO:0000256" key="4">
    <source>
        <dbReference type="ARBA" id="ARBA00022857"/>
    </source>
</evidence>
<keyword evidence="8" id="KW-1185">Reference proteome</keyword>
<reference evidence="7" key="1">
    <citation type="journal article" date="2019" name="PLoS Negl. Trop. Dis.">
        <title>Revisiting the worldwide diversity of Leptospira species in the environment.</title>
        <authorList>
            <person name="Vincent A.T."/>
            <person name="Schiettekatte O."/>
            <person name="Bourhy P."/>
            <person name="Veyrier F.J."/>
            <person name="Picardeau M."/>
        </authorList>
    </citation>
    <scope>NUCLEOTIDE SEQUENCE [LARGE SCALE GENOMIC DNA]</scope>
    <source>
        <strain evidence="7">SSW15</strain>
    </source>
</reference>
<dbReference type="PANTHER" id="PTHR46091:SF3">
    <property type="entry name" value="AMINE OXIDASE DOMAIN-CONTAINING PROTEIN"/>
    <property type="match status" value="1"/>
</dbReference>
<dbReference type="InterPro" id="IPR036188">
    <property type="entry name" value="FAD/NAD-bd_sf"/>
</dbReference>
<keyword evidence="2" id="KW-0732">Signal</keyword>
<organism evidence="7 8">
    <name type="scientific">Leptospira fletcheri</name>
    <dbReference type="NCBI Taxonomy" id="2484981"/>
    <lineage>
        <taxon>Bacteria</taxon>
        <taxon>Pseudomonadati</taxon>
        <taxon>Spirochaetota</taxon>
        <taxon>Spirochaetia</taxon>
        <taxon>Leptospirales</taxon>
        <taxon>Leptospiraceae</taxon>
        <taxon>Leptospira</taxon>
    </lineage>
</organism>
<dbReference type="EMBL" id="RQET01000009">
    <property type="protein sequence ID" value="TGK09010.1"/>
    <property type="molecule type" value="Genomic_DNA"/>
</dbReference>
<keyword evidence="3" id="KW-0274">FAD</keyword>
<dbReference type="InterPro" id="IPR052206">
    <property type="entry name" value="Retinol_saturase"/>
</dbReference>
<comment type="caution">
    <text evidence="7">The sequence shown here is derived from an EMBL/GenBank/DDBJ whole genome shotgun (WGS) entry which is preliminary data.</text>
</comment>
<dbReference type="RefSeq" id="WP_135768696.1">
    <property type="nucleotide sequence ID" value="NZ_RQET01000009.1"/>
</dbReference>
<dbReference type="InterPro" id="IPR002937">
    <property type="entry name" value="Amino_oxidase"/>
</dbReference>
<dbReference type="Pfam" id="PF01593">
    <property type="entry name" value="Amino_oxidase"/>
    <property type="match status" value="1"/>
</dbReference>